<dbReference type="GO" id="GO:0019632">
    <property type="term" value="P:shikimate metabolic process"/>
    <property type="evidence" value="ECO:0007669"/>
    <property type="project" value="TreeGrafter"/>
</dbReference>
<name>A0A077DFM8_9BURK</name>
<dbReference type="SUPFAM" id="SSF53223">
    <property type="entry name" value="Aminoacid dehydrogenase-like, N-terminal domain"/>
    <property type="match status" value="1"/>
</dbReference>
<dbReference type="RefSeq" id="WP_038497821.1">
    <property type="nucleotide sequence ID" value="NZ_AFWK01000110.1"/>
</dbReference>
<dbReference type="PANTHER" id="PTHR21089">
    <property type="entry name" value="SHIKIMATE DEHYDROGENASE"/>
    <property type="match status" value="1"/>
</dbReference>
<dbReference type="Gene3D" id="3.40.50.10860">
    <property type="entry name" value="Leucine Dehydrogenase, chain A, domain 1"/>
    <property type="match status" value="1"/>
</dbReference>
<keyword evidence="3" id="KW-0028">Amino-acid biosynthesis</keyword>
<accession>A0A077DFM8</accession>
<dbReference type="KEGG" id="bpsi:IX83_00325"/>
<sequence length="276" mass="29900">MNITGNTRVIGHIGYPTHTFKSPMIYNPYFEQMGIDVVVVPFSVTTEYYANFLRSLFNCGNTVGALITMPHKVSTTSLVSRLSKTAQIAGSCNAVRLGKDGQLEGDMFDGEGFVQGMLRKGVNPHGKSALVVGCGGVGRAIAASLAKAGVARIALFDIADSSMMFLASQIQRYYPEVDVLTGIRNPQGYEIVVNATSLGMEEGDELPMDVALIDNDAFVGDVVLRAEMTAFLSQAKEKGCQVQVGTDMLFEQIPVYLEYFGLPTTTPDVLRRYAKI</sequence>
<dbReference type="Proteomes" id="UP000028945">
    <property type="component" value="Chromosome"/>
</dbReference>
<gene>
    <name evidence="5" type="ORF">IX83_00325</name>
</gene>
<dbReference type="Gene3D" id="3.40.50.720">
    <property type="entry name" value="NAD(P)-binding Rossmann-like Domain"/>
    <property type="match status" value="1"/>
</dbReference>
<organism evidence="5 6">
    <name type="scientific">Basilea psittacipulmonis DSM 24701</name>
    <dbReference type="NCBI Taxonomy" id="1072685"/>
    <lineage>
        <taxon>Bacteria</taxon>
        <taxon>Pseudomonadati</taxon>
        <taxon>Pseudomonadota</taxon>
        <taxon>Betaproteobacteria</taxon>
        <taxon>Burkholderiales</taxon>
        <taxon>Alcaligenaceae</taxon>
        <taxon>Basilea</taxon>
    </lineage>
</organism>
<evidence type="ECO:0000259" key="4">
    <source>
        <dbReference type="Pfam" id="PF08501"/>
    </source>
</evidence>
<protein>
    <submittedName>
        <fullName evidence="5">Shikimate dehydrogenase</fullName>
    </submittedName>
</protein>
<dbReference type="OrthoDB" id="3609723at2"/>
<dbReference type="InterPro" id="IPR022893">
    <property type="entry name" value="Shikimate_DH_fam"/>
</dbReference>
<evidence type="ECO:0000256" key="1">
    <source>
        <dbReference type="ARBA" id="ARBA00004871"/>
    </source>
</evidence>
<dbReference type="GO" id="GO:0004764">
    <property type="term" value="F:shikimate 3-dehydrogenase (NADP+) activity"/>
    <property type="evidence" value="ECO:0007669"/>
    <property type="project" value="InterPro"/>
</dbReference>
<comment type="pathway">
    <text evidence="1">Metabolic intermediate biosynthesis; chorismate biosynthesis; chorismate from D-erythrose 4-phosphate and phosphoenolpyruvate: step 4/7.</text>
</comment>
<evidence type="ECO:0000313" key="5">
    <source>
        <dbReference type="EMBL" id="AIL31973.1"/>
    </source>
</evidence>
<dbReference type="eggNOG" id="COG0169">
    <property type="taxonomic scope" value="Bacteria"/>
</dbReference>
<evidence type="ECO:0000256" key="2">
    <source>
        <dbReference type="ARBA" id="ARBA00023002"/>
    </source>
</evidence>
<dbReference type="STRING" id="1072685.IX83_00325"/>
<dbReference type="GO" id="GO:0009423">
    <property type="term" value="P:chorismate biosynthetic process"/>
    <property type="evidence" value="ECO:0007669"/>
    <property type="project" value="TreeGrafter"/>
</dbReference>
<keyword evidence="2" id="KW-0560">Oxidoreductase</keyword>
<proteinExistence type="predicted"/>
<evidence type="ECO:0000313" key="6">
    <source>
        <dbReference type="Proteomes" id="UP000028945"/>
    </source>
</evidence>
<dbReference type="GO" id="GO:0005829">
    <property type="term" value="C:cytosol"/>
    <property type="evidence" value="ECO:0007669"/>
    <property type="project" value="TreeGrafter"/>
</dbReference>
<keyword evidence="3" id="KW-0057">Aromatic amino acid biosynthesis</keyword>
<dbReference type="EMBL" id="CP009238">
    <property type="protein sequence ID" value="AIL31973.1"/>
    <property type="molecule type" value="Genomic_DNA"/>
</dbReference>
<dbReference type="InterPro" id="IPR046346">
    <property type="entry name" value="Aminoacid_DH-like_N_sf"/>
</dbReference>
<dbReference type="Pfam" id="PF08501">
    <property type="entry name" value="Shikimate_dh_N"/>
    <property type="match status" value="1"/>
</dbReference>
<reference evidence="5 6" key="1">
    <citation type="journal article" date="2014" name="BMC Genomics">
        <title>A genomic perspective on a new bacterial genus and species from the Alcaligenaceae family, Basilea psittacipulmonis.</title>
        <authorList>
            <person name="Whiteson K.L."/>
            <person name="Hernandez D."/>
            <person name="Lazarevic V."/>
            <person name="Gaia N."/>
            <person name="Farinelli L."/>
            <person name="Francois P."/>
            <person name="Pilo P."/>
            <person name="Frey J."/>
            <person name="Schrenzel J."/>
        </authorList>
    </citation>
    <scope>NUCLEOTIDE SEQUENCE [LARGE SCALE GENOMIC DNA]</scope>
    <source>
        <strain evidence="5 6">DSM 24701</strain>
    </source>
</reference>
<feature type="domain" description="Shikimate dehydrogenase substrate binding N-terminal" evidence="4">
    <location>
        <begin position="13"/>
        <end position="95"/>
    </location>
</feature>
<dbReference type="CDD" id="cd01065">
    <property type="entry name" value="NAD_bind_Shikimate_DH"/>
    <property type="match status" value="1"/>
</dbReference>
<dbReference type="GO" id="GO:0009073">
    <property type="term" value="P:aromatic amino acid family biosynthetic process"/>
    <property type="evidence" value="ECO:0007669"/>
    <property type="project" value="UniProtKB-KW"/>
</dbReference>
<dbReference type="AlphaFoldDB" id="A0A077DFM8"/>
<keyword evidence="6" id="KW-1185">Reference proteome</keyword>
<dbReference type="PANTHER" id="PTHR21089:SF1">
    <property type="entry name" value="BIFUNCTIONAL 3-DEHYDROQUINATE DEHYDRATASE_SHIKIMATE DEHYDROGENASE, CHLOROPLASTIC"/>
    <property type="match status" value="1"/>
</dbReference>
<dbReference type="HOGENOM" id="CLU_044063_4_0_4"/>
<dbReference type="InterPro" id="IPR013708">
    <property type="entry name" value="Shikimate_DH-bd_N"/>
</dbReference>
<evidence type="ECO:0000256" key="3">
    <source>
        <dbReference type="ARBA" id="ARBA00023141"/>
    </source>
</evidence>
<dbReference type="InterPro" id="IPR036291">
    <property type="entry name" value="NAD(P)-bd_dom_sf"/>
</dbReference>
<dbReference type="SUPFAM" id="SSF51735">
    <property type="entry name" value="NAD(P)-binding Rossmann-fold domains"/>
    <property type="match status" value="1"/>
</dbReference>
<dbReference type="GO" id="GO:0050661">
    <property type="term" value="F:NADP binding"/>
    <property type="evidence" value="ECO:0007669"/>
    <property type="project" value="TreeGrafter"/>
</dbReference>